<sequence length="147" mass="16051">MNISRDVSGIKGLQQALLNMLEGAVHACFFYAFIIIVSVRGSMIGGLGNCSKWVMLELVSLITGETGRVRVVDAPTSRLKTLLNGIGKLTSLLSLNHFLIGTRDVLCTLGDLKYLNNLQGSAHEFHGSHNTFFTSILILHQLIKLVL</sequence>
<gene>
    <name evidence="2" type="ORF">Tci_008438</name>
</gene>
<keyword evidence="1" id="KW-0812">Transmembrane</keyword>
<evidence type="ECO:0000313" key="2">
    <source>
        <dbReference type="EMBL" id="GEU36460.1"/>
    </source>
</evidence>
<evidence type="ECO:0000256" key="1">
    <source>
        <dbReference type="SAM" id="Phobius"/>
    </source>
</evidence>
<dbReference type="EMBL" id="BKCJ010000812">
    <property type="protein sequence ID" value="GEU36460.1"/>
    <property type="molecule type" value="Genomic_DNA"/>
</dbReference>
<comment type="caution">
    <text evidence="2">The sequence shown here is derived from an EMBL/GenBank/DDBJ whole genome shotgun (WGS) entry which is preliminary data.</text>
</comment>
<dbReference type="AlphaFoldDB" id="A0A6L2JI79"/>
<proteinExistence type="predicted"/>
<accession>A0A6L2JI79</accession>
<organism evidence="2">
    <name type="scientific">Tanacetum cinerariifolium</name>
    <name type="common">Dalmatian daisy</name>
    <name type="synonym">Chrysanthemum cinerariifolium</name>
    <dbReference type="NCBI Taxonomy" id="118510"/>
    <lineage>
        <taxon>Eukaryota</taxon>
        <taxon>Viridiplantae</taxon>
        <taxon>Streptophyta</taxon>
        <taxon>Embryophyta</taxon>
        <taxon>Tracheophyta</taxon>
        <taxon>Spermatophyta</taxon>
        <taxon>Magnoliopsida</taxon>
        <taxon>eudicotyledons</taxon>
        <taxon>Gunneridae</taxon>
        <taxon>Pentapetalae</taxon>
        <taxon>asterids</taxon>
        <taxon>campanulids</taxon>
        <taxon>Asterales</taxon>
        <taxon>Asteraceae</taxon>
        <taxon>Asteroideae</taxon>
        <taxon>Anthemideae</taxon>
        <taxon>Anthemidinae</taxon>
        <taxon>Tanacetum</taxon>
    </lineage>
</organism>
<keyword evidence="1" id="KW-0472">Membrane</keyword>
<reference evidence="2" key="1">
    <citation type="journal article" date="2019" name="Sci. Rep.">
        <title>Draft genome of Tanacetum cinerariifolium, the natural source of mosquito coil.</title>
        <authorList>
            <person name="Yamashiro T."/>
            <person name="Shiraishi A."/>
            <person name="Satake H."/>
            <person name="Nakayama K."/>
        </authorList>
    </citation>
    <scope>NUCLEOTIDE SEQUENCE</scope>
</reference>
<protein>
    <submittedName>
        <fullName evidence="2">Uncharacterized protein</fullName>
    </submittedName>
</protein>
<feature type="transmembrane region" description="Helical" evidence="1">
    <location>
        <begin position="20"/>
        <end position="39"/>
    </location>
</feature>
<name>A0A6L2JI79_TANCI</name>
<keyword evidence="1" id="KW-1133">Transmembrane helix</keyword>